<feature type="transmembrane region" description="Helical" evidence="1">
    <location>
        <begin position="185"/>
        <end position="206"/>
    </location>
</feature>
<dbReference type="AlphaFoldDB" id="M2PF68"/>
<dbReference type="Proteomes" id="UP000016930">
    <property type="component" value="Unassembled WGS sequence"/>
</dbReference>
<keyword evidence="1" id="KW-0472">Membrane</keyword>
<feature type="transmembrane region" description="Helical" evidence="1">
    <location>
        <begin position="80"/>
        <end position="101"/>
    </location>
</feature>
<dbReference type="EMBL" id="KB445802">
    <property type="protein sequence ID" value="EMD34554.1"/>
    <property type="molecule type" value="Genomic_DNA"/>
</dbReference>
<proteinExistence type="predicted"/>
<protein>
    <recommendedName>
        <fullName evidence="2">DUF6533 domain-containing protein</fullName>
    </recommendedName>
</protein>
<organism evidence="3 4">
    <name type="scientific">Ceriporiopsis subvermispora (strain B)</name>
    <name type="common">White-rot fungus</name>
    <name type="synonym">Gelatoporia subvermispora</name>
    <dbReference type="NCBI Taxonomy" id="914234"/>
    <lineage>
        <taxon>Eukaryota</taxon>
        <taxon>Fungi</taxon>
        <taxon>Dikarya</taxon>
        <taxon>Basidiomycota</taxon>
        <taxon>Agaricomycotina</taxon>
        <taxon>Agaricomycetes</taxon>
        <taxon>Polyporales</taxon>
        <taxon>Gelatoporiaceae</taxon>
        <taxon>Gelatoporia</taxon>
    </lineage>
</organism>
<keyword evidence="1" id="KW-1133">Transmembrane helix</keyword>
<reference evidence="3 4" key="1">
    <citation type="journal article" date="2012" name="Proc. Natl. Acad. Sci. U.S.A.">
        <title>Comparative genomics of Ceriporiopsis subvermispora and Phanerochaete chrysosporium provide insight into selective ligninolysis.</title>
        <authorList>
            <person name="Fernandez-Fueyo E."/>
            <person name="Ruiz-Duenas F.J."/>
            <person name="Ferreira P."/>
            <person name="Floudas D."/>
            <person name="Hibbett D.S."/>
            <person name="Canessa P."/>
            <person name="Larrondo L.F."/>
            <person name="James T.Y."/>
            <person name="Seelenfreund D."/>
            <person name="Lobos S."/>
            <person name="Polanco R."/>
            <person name="Tello M."/>
            <person name="Honda Y."/>
            <person name="Watanabe T."/>
            <person name="Watanabe T."/>
            <person name="Ryu J.S."/>
            <person name="Kubicek C.P."/>
            <person name="Schmoll M."/>
            <person name="Gaskell J."/>
            <person name="Hammel K.E."/>
            <person name="St John F.J."/>
            <person name="Vanden Wymelenberg A."/>
            <person name="Sabat G."/>
            <person name="Splinter BonDurant S."/>
            <person name="Syed K."/>
            <person name="Yadav J.S."/>
            <person name="Doddapaneni H."/>
            <person name="Subramanian V."/>
            <person name="Lavin J.L."/>
            <person name="Oguiza J.A."/>
            <person name="Perez G."/>
            <person name="Pisabarro A.G."/>
            <person name="Ramirez L."/>
            <person name="Santoyo F."/>
            <person name="Master E."/>
            <person name="Coutinho P.M."/>
            <person name="Henrissat B."/>
            <person name="Lombard V."/>
            <person name="Magnuson J.K."/>
            <person name="Kuees U."/>
            <person name="Hori C."/>
            <person name="Igarashi K."/>
            <person name="Samejima M."/>
            <person name="Held B.W."/>
            <person name="Barry K.W."/>
            <person name="LaButti K.M."/>
            <person name="Lapidus A."/>
            <person name="Lindquist E.A."/>
            <person name="Lucas S.M."/>
            <person name="Riley R."/>
            <person name="Salamov A.A."/>
            <person name="Hoffmeister D."/>
            <person name="Schwenk D."/>
            <person name="Hadar Y."/>
            <person name="Yarden O."/>
            <person name="de Vries R.P."/>
            <person name="Wiebenga A."/>
            <person name="Stenlid J."/>
            <person name="Eastwood D."/>
            <person name="Grigoriev I.V."/>
            <person name="Berka R.M."/>
            <person name="Blanchette R.A."/>
            <person name="Kersten P."/>
            <person name="Martinez A.T."/>
            <person name="Vicuna R."/>
            <person name="Cullen D."/>
        </authorList>
    </citation>
    <scope>NUCLEOTIDE SEQUENCE [LARGE SCALE GENOMIC DNA]</scope>
    <source>
        <strain evidence="3 4">B</strain>
    </source>
</reference>
<dbReference type="HOGENOM" id="CLU_053360_1_1_1"/>
<feature type="transmembrane region" description="Helical" evidence="1">
    <location>
        <begin position="108"/>
        <end position="129"/>
    </location>
</feature>
<dbReference type="OrthoDB" id="2799939at2759"/>
<keyword evidence="1" id="KW-0812">Transmembrane</keyword>
<evidence type="ECO:0000313" key="3">
    <source>
        <dbReference type="EMBL" id="EMD34554.1"/>
    </source>
</evidence>
<evidence type="ECO:0000313" key="4">
    <source>
        <dbReference type="Proteomes" id="UP000016930"/>
    </source>
</evidence>
<keyword evidence="4" id="KW-1185">Reference proteome</keyword>
<feature type="transmembrane region" description="Helical" evidence="1">
    <location>
        <begin position="141"/>
        <end position="165"/>
    </location>
</feature>
<feature type="transmembrane region" description="Helical" evidence="1">
    <location>
        <begin position="48"/>
        <end position="68"/>
    </location>
</feature>
<accession>M2PF68</accession>
<name>M2PF68_CERS8</name>
<sequence>MLDQLSNGQRYMLNSLAHSNYPAASTVVFYDYIINISREIEYIWKRPFSVVTVLFGINRFALLVWAVANMPLYSYHKSALYWASVFTISVVQEAFTALRIYALVRKQLVLPISMLILSLTSILIPSYYMTSMTLSPAQYDIFGSITVAGAATSGLVDLFVVVLTWYRTHTLNRLGCASRNPLADVLLGSGALYFFAFLVCDVTTLWDMFGMTAYIENIYFSDATYIPHHVAFPTRSARGCIYHTRRRSRNGADLDRSGVQSRVSPHASEPTRFIRRADGCLAALWAR</sequence>
<feature type="domain" description="DUF6533" evidence="2">
    <location>
        <begin position="23"/>
        <end position="63"/>
    </location>
</feature>
<evidence type="ECO:0000256" key="1">
    <source>
        <dbReference type="SAM" id="Phobius"/>
    </source>
</evidence>
<gene>
    <name evidence="3" type="ORF">CERSUDRAFT_85956</name>
</gene>
<evidence type="ECO:0000259" key="2">
    <source>
        <dbReference type="Pfam" id="PF20151"/>
    </source>
</evidence>
<dbReference type="Pfam" id="PF20151">
    <property type="entry name" value="DUF6533"/>
    <property type="match status" value="1"/>
</dbReference>
<dbReference type="InterPro" id="IPR045340">
    <property type="entry name" value="DUF6533"/>
</dbReference>